<evidence type="ECO:0000256" key="2">
    <source>
        <dbReference type="ARBA" id="ARBA00006671"/>
    </source>
</evidence>
<comment type="subcellular location">
    <subcellularLocation>
        <location evidence="1">Fimbrium</location>
    </subcellularLocation>
</comment>
<proteinExistence type="inferred from homology"/>
<comment type="similarity">
    <text evidence="2">Belongs to the fimbrial protein family.</text>
</comment>
<feature type="domain" description="Fimbrial-type adhesion" evidence="5">
    <location>
        <begin position="195"/>
        <end position="351"/>
    </location>
</feature>
<dbReference type="Gene3D" id="2.60.40.1090">
    <property type="entry name" value="Fimbrial-type adhesion domain"/>
    <property type="match status" value="1"/>
</dbReference>
<evidence type="ECO:0000259" key="5">
    <source>
        <dbReference type="Pfam" id="PF00419"/>
    </source>
</evidence>
<dbReference type="InterPro" id="IPR008966">
    <property type="entry name" value="Adhesion_dom_sf"/>
</dbReference>
<protein>
    <submittedName>
        <fullName evidence="6">Fimbrial protein</fullName>
    </submittedName>
</protein>
<keyword evidence="3" id="KW-0281">Fimbrium</keyword>
<dbReference type="SUPFAM" id="SSF49401">
    <property type="entry name" value="Bacterial adhesins"/>
    <property type="match status" value="1"/>
</dbReference>
<keyword evidence="4" id="KW-0732">Signal</keyword>
<evidence type="ECO:0000256" key="3">
    <source>
        <dbReference type="ARBA" id="ARBA00023263"/>
    </source>
</evidence>
<dbReference type="Pfam" id="PF00419">
    <property type="entry name" value="Fimbrial"/>
    <property type="match status" value="1"/>
</dbReference>
<dbReference type="InterPro" id="IPR050263">
    <property type="entry name" value="Bact_Fimbrial_Adh_Pro"/>
</dbReference>
<name>A0ABV4AHL7_9GAMM</name>
<reference evidence="6 7" key="1">
    <citation type="submission" date="2024-07" db="EMBL/GenBank/DDBJ databases">
        <authorList>
            <person name="Ren Q."/>
        </authorList>
    </citation>
    <scope>NUCLEOTIDE SEQUENCE [LARGE SCALE GENOMIC DNA]</scope>
    <source>
        <strain evidence="6 7">REN37</strain>
    </source>
</reference>
<dbReference type="Proteomes" id="UP001562065">
    <property type="component" value="Unassembled WGS sequence"/>
</dbReference>
<dbReference type="RefSeq" id="WP_369454386.1">
    <property type="nucleotide sequence ID" value="NZ_JBGCUO010000001.1"/>
</dbReference>
<dbReference type="PANTHER" id="PTHR33420">
    <property type="entry name" value="FIMBRIAL SUBUNIT ELFA-RELATED"/>
    <property type="match status" value="1"/>
</dbReference>
<evidence type="ECO:0000313" key="6">
    <source>
        <dbReference type="EMBL" id="MEY1661140.1"/>
    </source>
</evidence>
<keyword evidence="7" id="KW-1185">Reference proteome</keyword>
<evidence type="ECO:0000256" key="4">
    <source>
        <dbReference type="SAM" id="SignalP"/>
    </source>
</evidence>
<dbReference type="Gene3D" id="2.60.40.3310">
    <property type="match status" value="1"/>
</dbReference>
<comment type="caution">
    <text evidence="6">The sequence shown here is derived from an EMBL/GenBank/DDBJ whole genome shotgun (WGS) entry which is preliminary data.</text>
</comment>
<accession>A0ABV4AHL7</accession>
<evidence type="ECO:0000313" key="7">
    <source>
        <dbReference type="Proteomes" id="UP001562065"/>
    </source>
</evidence>
<feature type="chain" id="PRO_5047105061" evidence="4">
    <location>
        <begin position="27"/>
        <end position="352"/>
    </location>
</feature>
<dbReference type="PANTHER" id="PTHR33420:SF14">
    <property type="entry name" value="TYPE 1 FIMBRIN D-MANNOSE SPECIFIC ADHESIN"/>
    <property type="match status" value="1"/>
</dbReference>
<gene>
    <name evidence="6" type="ORF">AB5I84_03140</name>
</gene>
<dbReference type="EMBL" id="JBGCUO010000001">
    <property type="protein sequence ID" value="MEY1661140.1"/>
    <property type="molecule type" value="Genomic_DNA"/>
</dbReference>
<sequence length="352" mass="36580">MTNHVSILACVGVIGVGLLSSLPAWADTSKCETYDLHADFGSKSFAAGADQNVTGAGFGESRAEGQMFNCTSANIGFKTSGAVQSNPTVQGVIFDDAGVQHAVFSTGIPGIGYAVGISDRRGTEYQPLLADQPTITYQGPGNAKTLGYKLKVNFVFTDRLVSGQYRLSNKDLASFFGITAAGDRLGSPRFTVNATFNITARTCAVNSGSVIGALELPLVSSRDFEGVASGGNAGQPSNEFNIEVRCEGGVNVWASVSDGLAPANTSNVLTLAQDRMAATGVGLQMFRRGSSTPLLFGPDTSDAGRAGAWYVGTAPGQGGVMSTKLYARYVRTGDRLKGGQVSGVATLTFSYR</sequence>
<dbReference type="InterPro" id="IPR000259">
    <property type="entry name" value="Adhesion_dom_fimbrial"/>
</dbReference>
<dbReference type="InterPro" id="IPR036937">
    <property type="entry name" value="Adhesion_dom_fimbrial_sf"/>
</dbReference>
<evidence type="ECO:0000256" key="1">
    <source>
        <dbReference type="ARBA" id="ARBA00004561"/>
    </source>
</evidence>
<feature type="signal peptide" evidence="4">
    <location>
        <begin position="1"/>
        <end position="26"/>
    </location>
</feature>
<organism evidence="6 7">
    <name type="scientific">Isoalcanivorax beigongshangi</name>
    <dbReference type="NCBI Taxonomy" id="3238810"/>
    <lineage>
        <taxon>Bacteria</taxon>
        <taxon>Pseudomonadati</taxon>
        <taxon>Pseudomonadota</taxon>
        <taxon>Gammaproteobacteria</taxon>
        <taxon>Oceanospirillales</taxon>
        <taxon>Alcanivoracaceae</taxon>
        <taxon>Isoalcanivorax</taxon>
    </lineage>
</organism>